<dbReference type="AlphaFoldDB" id="A8LVY8"/>
<dbReference type="OrthoDB" id="4475641at2"/>
<feature type="transmembrane region" description="Helical" evidence="1">
    <location>
        <begin position="153"/>
        <end position="172"/>
    </location>
</feature>
<feature type="transmembrane region" description="Helical" evidence="1">
    <location>
        <begin position="17"/>
        <end position="35"/>
    </location>
</feature>
<proteinExistence type="predicted"/>
<dbReference type="KEGG" id="saq:Sare_3294"/>
<evidence type="ECO:0000313" key="2">
    <source>
        <dbReference type="EMBL" id="ABV99097.1"/>
    </source>
</evidence>
<dbReference type="NCBIfam" id="TIGR04222">
    <property type="entry name" value="near_uncomplex"/>
    <property type="match status" value="1"/>
</dbReference>
<dbReference type="EMBL" id="CP000850">
    <property type="protein sequence ID" value="ABV99097.1"/>
    <property type="molecule type" value="Genomic_DNA"/>
</dbReference>
<dbReference type="PATRIC" id="fig|391037.6.peg.3322"/>
<accession>A8LVY8</accession>
<evidence type="ECO:0000256" key="1">
    <source>
        <dbReference type="SAM" id="Phobius"/>
    </source>
</evidence>
<dbReference type="InterPro" id="IPR026467">
    <property type="entry name" value="Ser/Gly_Cys_C_dom"/>
</dbReference>
<protein>
    <recommendedName>
        <fullName evidence="3">TIGR04222 domain-containing protein</fullName>
    </recommendedName>
</protein>
<reference evidence="2" key="1">
    <citation type="submission" date="2007-10" db="EMBL/GenBank/DDBJ databases">
        <title>Complete sequence of Salinispora arenicola CNS-205.</title>
        <authorList>
            <consortium name="US DOE Joint Genome Institute"/>
            <person name="Copeland A."/>
            <person name="Lucas S."/>
            <person name="Lapidus A."/>
            <person name="Barry K."/>
            <person name="Glavina del Rio T."/>
            <person name="Dalin E."/>
            <person name="Tice H."/>
            <person name="Pitluck S."/>
            <person name="Foster B."/>
            <person name="Schmutz J."/>
            <person name="Larimer F."/>
            <person name="Land M."/>
            <person name="Hauser L."/>
            <person name="Kyrpides N."/>
            <person name="Ivanova N."/>
            <person name="Jensen P.R."/>
            <person name="Moore B.S."/>
            <person name="Penn K."/>
            <person name="Jenkins C."/>
            <person name="Udwary D."/>
            <person name="Xiang L."/>
            <person name="Gontang E."/>
            <person name="Richardson P."/>
        </authorList>
    </citation>
    <scope>NUCLEOTIDE SEQUENCE [LARGE SCALE GENOMIC DNA]</scope>
    <source>
        <strain evidence="2">CNS-205</strain>
    </source>
</reference>
<gene>
    <name evidence="2" type="ordered locus">Sare_3294</name>
</gene>
<organism evidence="2">
    <name type="scientific">Salinispora arenicola (strain CNS-205)</name>
    <dbReference type="NCBI Taxonomy" id="391037"/>
    <lineage>
        <taxon>Bacteria</taxon>
        <taxon>Bacillati</taxon>
        <taxon>Actinomycetota</taxon>
        <taxon>Actinomycetes</taxon>
        <taxon>Micromonosporales</taxon>
        <taxon>Micromonosporaceae</taxon>
        <taxon>Salinispora</taxon>
    </lineage>
</organism>
<dbReference type="eggNOG" id="ENOG50333NE">
    <property type="taxonomic scope" value="Bacteria"/>
</dbReference>
<evidence type="ECO:0008006" key="3">
    <source>
        <dbReference type="Google" id="ProtNLM"/>
    </source>
</evidence>
<sequence length="306" mass="31236">MTVLAAPGDTWGIPGPVFLQLYLVTAAVLVVGALIHRHQVLTGSAYDAGLLSPQQVAYLSGGTPLAVWASLAGLRTEGAVDVRPERRLTTSGALPIGSTPLDQAIHRAAHRGLDAQELSGDQAVRQAVHQLRVDLEQHGLALSARQRAALRNAALLLTVLFAIGTLRLGAGLANGRPVGWLALTQLPLLIVTVLLYRRPWRTRAADQVLRRLRHRYTHLAPRRKPAYATYGAGGAAMGVALFGTATLWAMDPSFAEQAQIQQQSLAGGSPAGGGGAYGTGGCGGGGDGGGSSGGDGGGGGGGGCGG</sequence>
<name>A8LVY8_SALAI</name>
<feature type="transmembrane region" description="Helical" evidence="1">
    <location>
        <begin position="227"/>
        <end position="250"/>
    </location>
</feature>
<feature type="transmembrane region" description="Helical" evidence="1">
    <location>
        <begin position="178"/>
        <end position="196"/>
    </location>
</feature>
<keyword evidence="1" id="KW-0812">Transmembrane</keyword>
<dbReference type="HOGENOM" id="CLU_065124_1_0_11"/>
<keyword evidence="1" id="KW-0472">Membrane</keyword>
<dbReference type="STRING" id="391037.Sare_3294"/>
<keyword evidence="1" id="KW-1133">Transmembrane helix</keyword>